<keyword evidence="1" id="KW-0732">Signal</keyword>
<reference evidence="3" key="1">
    <citation type="submission" date="2024-05" db="EMBL/GenBank/DDBJ databases">
        <authorList>
            <person name="Kim S."/>
            <person name="Heo J."/>
            <person name="Choi H."/>
            <person name="Choi Y."/>
            <person name="Kwon S.-W."/>
            <person name="Kim Y."/>
        </authorList>
    </citation>
    <scope>NUCLEOTIDE SEQUENCE</scope>
    <source>
        <strain evidence="3">KACC 23698</strain>
    </source>
</reference>
<evidence type="ECO:0000256" key="1">
    <source>
        <dbReference type="SAM" id="SignalP"/>
    </source>
</evidence>
<feature type="signal peptide" evidence="1">
    <location>
        <begin position="1"/>
        <end position="34"/>
    </location>
</feature>
<protein>
    <submittedName>
        <fullName evidence="3">Pilus assembly protein N-terminal domain-containing protein</fullName>
    </submittedName>
</protein>
<dbReference type="InterPro" id="IPR032789">
    <property type="entry name" value="T2SS-T3SS_pil_N"/>
</dbReference>
<name>A0AAU7JG15_9HYPH</name>
<dbReference type="EMBL" id="CP157484">
    <property type="protein sequence ID" value="XBO39316.1"/>
    <property type="molecule type" value="Genomic_DNA"/>
</dbReference>
<organism evidence="3">
    <name type="scientific">Alsobacter sp. KACC 23698</name>
    <dbReference type="NCBI Taxonomy" id="3149229"/>
    <lineage>
        <taxon>Bacteria</taxon>
        <taxon>Pseudomonadati</taxon>
        <taxon>Pseudomonadota</taxon>
        <taxon>Alphaproteobacteria</taxon>
        <taxon>Hyphomicrobiales</taxon>
        <taxon>Alsobacteraceae</taxon>
        <taxon>Alsobacter</taxon>
    </lineage>
</organism>
<feature type="chain" id="PRO_5043313563" evidence="1">
    <location>
        <begin position="35"/>
        <end position="159"/>
    </location>
</feature>
<dbReference type="RefSeq" id="WP_406856158.1">
    <property type="nucleotide sequence ID" value="NZ_CP157484.1"/>
</dbReference>
<sequence length="159" mass="16496">MFASRFANADTIVTSLAVRAACAILLVATAVAPAAAVDSIVVQTDRAQVLKMPPKATTIVIGNPMIADIAVQKNGSMILTGKSYGVTNLIAQDSTGAVIGESLIRVEASTDNIIVVQRGMERETYSCAPHCQPTLSLGDISRHFDGVGAQATARNGLAK</sequence>
<evidence type="ECO:0000259" key="2">
    <source>
        <dbReference type="Pfam" id="PF13629"/>
    </source>
</evidence>
<feature type="domain" description="Pilus formation protein N-terminal" evidence="2">
    <location>
        <begin position="38"/>
        <end position="107"/>
    </location>
</feature>
<dbReference type="AlphaFoldDB" id="A0AAU7JG15"/>
<accession>A0AAU7JG15</accession>
<proteinExistence type="predicted"/>
<dbReference type="Pfam" id="PF13629">
    <property type="entry name" value="T2SS-T3SS_pil_N"/>
    <property type="match status" value="1"/>
</dbReference>
<evidence type="ECO:0000313" key="3">
    <source>
        <dbReference type="EMBL" id="XBO39316.1"/>
    </source>
</evidence>
<gene>
    <name evidence="3" type="ORF">ABEG18_00580</name>
</gene>